<organism evidence="3 4">
    <name type="scientific">Jiella flava</name>
    <dbReference type="NCBI Taxonomy" id="2816857"/>
    <lineage>
        <taxon>Bacteria</taxon>
        <taxon>Pseudomonadati</taxon>
        <taxon>Pseudomonadota</taxon>
        <taxon>Alphaproteobacteria</taxon>
        <taxon>Hyphomicrobiales</taxon>
        <taxon>Aurantimonadaceae</taxon>
        <taxon>Jiella</taxon>
    </lineage>
</organism>
<keyword evidence="1" id="KW-0732">Signal</keyword>
<feature type="region of interest" description="Disordered" evidence="2">
    <location>
        <begin position="115"/>
        <end position="159"/>
    </location>
</feature>
<protein>
    <recommendedName>
        <fullName evidence="1">Cell division coordinator CpoB</fullName>
    </recommendedName>
</protein>
<keyword evidence="1" id="KW-0574">Periplasm</keyword>
<keyword evidence="1" id="KW-0175">Coiled coil</keyword>
<feature type="chain" id="PRO_5038201920" description="Cell division coordinator CpoB" evidence="1">
    <location>
        <begin position="29"/>
        <end position="328"/>
    </location>
</feature>
<dbReference type="GO" id="GO:0043093">
    <property type="term" value="P:FtsZ-dependent cytokinesis"/>
    <property type="evidence" value="ECO:0007669"/>
    <property type="project" value="UniProtKB-UniRule"/>
</dbReference>
<evidence type="ECO:0000313" key="3">
    <source>
        <dbReference type="EMBL" id="MBO0664055.1"/>
    </source>
</evidence>
<feature type="signal peptide" evidence="1">
    <location>
        <begin position="1"/>
        <end position="28"/>
    </location>
</feature>
<dbReference type="InterPro" id="IPR034706">
    <property type="entry name" value="CpoB"/>
</dbReference>
<feature type="compositionally biased region" description="Low complexity" evidence="2">
    <location>
        <begin position="140"/>
        <end position="156"/>
    </location>
</feature>
<dbReference type="InterPro" id="IPR019734">
    <property type="entry name" value="TPR_rpt"/>
</dbReference>
<evidence type="ECO:0000256" key="2">
    <source>
        <dbReference type="SAM" id="MobiDB-lite"/>
    </source>
</evidence>
<dbReference type="EMBL" id="JAFMPP010000015">
    <property type="protein sequence ID" value="MBO0664055.1"/>
    <property type="molecule type" value="Genomic_DNA"/>
</dbReference>
<proteinExistence type="inferred from homology"/>
<gene>
    <name evidence="3" type="primary">ybgF</name>
    <name evidence="1" type="synonym">cpoB</name>
    <name evidence="3" type="ORF">J1C48_15865</name>
</gene>
<name>A0A939JVC0_9HYPH</name>
<dbReference type="Proteomes" id="UP000664122">
    <property type="component" value="Unassembled WGS sequence"/>
</dbReference>
<evidence type="ECO:0000256" key="1">
    <source>
        <dbReference type="HAMAP-Rule" id="MF_02066"/>
    </source>
</evidence>
<keyword evidence="1" id="KW-0132">Cell division</keyword>
<comment type="subcellular location">
    <subcellularLocation>
        <location evidence="1">Periplasm</location>
    </subcellularLocation>
</comment>
<dbReference type="Gene3D" id="1.25.40.10">
    <property type="entry name" value="Tetratricopeptide repeat domain"/>
    <property type="match status" value="1"/>
</dbReference>
<sequence precursor="true">MTKVTISPRRLVAAVAVLASLTPSAASAFGLSGIFDNAAGTRVPTADTAPLYGRAQDNAPRRAPVQLAQAGDALVRLNQLEDEVRQLNGKVEDLRFQLLQAEENMRKYREDTEFRFQQLEGGGGKTPAASSGGDGRRGDAGTAGATDGSATASNGAGDDGIGKLLQNGIDTSSIGGQASGSASADGGSAKQRSDTVANIDPKGQSEMYDLAYNYLLAGDYARAEQSFRQYSQTYPNAKDAPDADYWLGESLYQQQKYADAAEVFLDAQKSHPNSAKAPEMMLKLGMSLAKLKNRDTACVTYKEVARRYPNMSVNVKRKLKDEESAASC</sequence>
<dbReference type="Pfam" id="PF13432">
    <property type="entry name" value="TPR_16"/>
    <property type="match status" value="1"/>
</dbReference>
<comment type="caution">
    <text evidence="3">The sequence shown here is derived from an EMBL/GenBank/DDBJ whole genome shotgun (WGS) entry which is preliminary data.</text>
</comment>
<dbReference type="SUPFAM" id="SSF48452">
    <property type="entry name" value="TPR-like"/>
    <property type="match status" value="1"/>
</dbReference>
<feature type="region of interest" description="Disordered" evidence="2">
    <location>
        <begin position="172"/>
        <end position="201"/>
    </location>
</feature>
<keyword evidence="1" id="KW-0131">Cell cycle</keyword>
<feature type="compositionally biased region" description="Low complexity" evidence="2">
    <location>
        <begin position="172"/>
        <end position="189"/>
    </location>
</feature>
<dbReference type="InterPro" id="IPR014162">
    <property type="entry name" value="CpoB_C"/>
</dbReference>
<dbReference type="Pfam" id="PF13174">
    <property type="entry name" value="TPR_6"/>
    <property type="match status" value="1"/>
</dbReference>
<comment type="similarity">
    <text evidence="1">Belongs to the CpoB family.</text>
</comment>
<dbReference type="NCBIfam" id="TIGR02795">
    <property type="entry name" value="tol_pal_ybgF"/>
    <property type="match status" value="1"/>
</dbReference>
<reference evidence="3" key="1">
    <citation type="submission" date="2021-03" db="EMBL/GenBank/DDBJ databases">
        <title>Whole genome sequence of Jiella sp. CQZ9-1.</title>
        <authorList>
            <person name="Tuo L."/>
        </authorList>
    </citation>
    <scope>NUCLEOTIDE SEQUENCE</scope>
    <source>
        <strain evidence="3">CQZ9-1</strain>
    </source>
</reference>
<comment type="function">
    <text evidence="1">Mediates coordination of peptidoglycan synthesis and outer membrane constriction during cell division.</text>
</comment>
<evidence type="ECO:0000313" key="4">
    <source>
        <dbReference type="Proteomes" id="UP000664122"/>
    </source>
</evidence>
<dbReference type="GO" id="GO:0030288">
    <property type="term" value="C:outer membrane-bounded periplasmic space"/>
    <property type="evidence" value="ECO:0007669"/>
    <property type="project" value="UniProtKB-UniRule"/>
</dbReference>
<dbReference type="AlphaFoldDB" id="A0A939JVC0"/>
<dbReference type="InterPro" id="IPR011990">
    <property type="entry name" value="TPR-like_helical_dom_sf"/>
</dbReference>
<accession>A0A939JVC0</accession>
<feature type="coiled-coil region" evidence="1">
    <location>
        <begin position="70"/>
        <end position="111"/>
    </location>
</feature>
<dbReference type="RefSeq" id="WP_207258971.1">
    <property type="nucleotide sequence ID" value="NZ_JAFMPP010000015.1"/>
</dbReference>
<keyword evidence="4" id="KW-1185">Reference proteome</keyword>
<dbReference type="HAMAP" id="MF_02066">
    <property type="entry name" value="CpoB"/>
    <property type="match status" value="1"/>
</dbReference>